<organism evidence="2 3">
    <name type="scientific">Pseudomonas paracarnis</name>
    <dbReference type="NCBI Taxonomy" id="2750625"/>
    <lineage>
        <taxon>Bacteria</taxon>
        <taxon>Pseudomonadati</taxon>
        <taxon>Pseudomonadota</taxon>
        <taxon>Gammaproteobacteria</taxon>
        <taxon>Pseudomonadales</taxon>
        <taxon>Pseudomonadaceae</taxon>
        <taxon>Pseudomonas</taxon>
    </lineage>
</organism>
<name>A0ABU6BXV6_9PSED</name>
<gene>
    <name evidence="2" type="ORF">LLW09_21575</name>
</gene>
<evidence type="ECO:0000256" key="1">
    <source>
        <dbReference type="SAM" id="Phobius"/>
    </source>
</evidence>
<feature type="transmembrane region" description="Helical" evidence="1">
    <location>
        <begin position="132"/>
        <end position="158"/>
    </location>
</feature>
<dbReference type="EMBL" id="JAJGWQ010000018">
    <property type="protein sequence ID" value="MEB3785121.1"/>
    <property type="molecule type" value="Genomic_DNA"/>
</dbReference>
<reference evidence="2 3" key="1">
    <citation type="journal article" date="2023" name="Int J Dairy Technol">
        <title>Genome based analysis of Pseudomonas paracarnis RQ057, a strain responsible for blue discoloration spoilage in processed cheese.</title>
        <authorList>
            <person name="Rodrigues Rd.S."/>
            <person name="Machado S.G."/>
            <person name="de Carvalho A.F."/>
            <person name="Nero L.A."/>
        </authorList>
    </citation>
    <scope>NUCLEOTIDE SEQUENCE [LARGE SCALE GENOMIC DNA]</scope>
    <source>
        <strain evidence="2 3">RQ057</strain>
    </source>
</reference>
<protein>
    <submittedName>
        <fullName evidence="2">Uncharacterized protein</fullName>
    </submittedName>
</protein>
<sequence>MSTPKTPRALIHYSTAEADAFDIPNGHFKVKTQGRLYAIGVNNPLKVGITKALTPRSALLFTDAALTKFSPHTCWTLSFYKRFLGQYRSKEFGDVVWKQSDTVREGDVLRIKDVQIVPINDPGRKAWQRAKVILVLVLELTLLAIVLAIIAAATAMQFQWSFPAPYQMIEKMIPGAYDFLDASATWLRPKVPAVFVGLLVIVPILFVRVSRQLATKCFREDLNKLGY</sequence>
<keyword evidence="3" id="KW-1185">Reference proteome</keyword>
<keyword evidence="1" id="KW-1133">Transmembrane helix</keyword>
<feature type="transmembrane region" description="Helical" evidence="1">
    <location>
        <begin position="191"/>
        <end position="209"/>
    </location>
</feature>
<proteinExistence type="predicted"/>
<comment type="caution">
    <text evidence="2">The sequence shown here is derived from an EMBL/GenBank/DDBJ whole genome shotgun (WGS) entry which is preliminary data.</text>
</comment>
<evidence type="ECO:0000313" key="2">
    <source>
        <dbReference type="EMBL" id="MEB3785121.1"/>
    </source>
</evidence>
<keyword evidence="1" id="KW-0812">Transmembrane</keyword>
<accession>A0ABU6BXV6</accession>
<dbReference type="Proteomes" id="UP001336015">
    <property type="component" value="Unassembled WGS sequence"/>
</dbReference>
<keyword evidence="1" id="KW-0472">Membrane</keyword>
<dbReference type="RefSeq" id="WP_138726229.1">
    <property type="nucleotide sequence ID" value="NZ_CAJFCM010000001.1"/>
</dbReference>
<evidence type="ECO:0000313" key="3">
    <source>
        <dbReference type="Proteomes" id="UP001336015"/>
    </source>
</evidence>